<keyword evidence="2" id="KW-1133">Transmembrane helix</keyword>
<feature type="transmembrane region" description="Helical" evidence="2">
    <location>
        <begin position="159"/>
        <end position="183"/>
    </location>
</feature>
<gene>
    <name evidence="3" type="ORF">PG997_010908</name>
</gene>
<evidence type="ECO:0000256" key="1">
    <source>
        <dbReference type="SAM" id="Coils"/>
    </source>
</evidence>
<sequence length="192" mass="21734">MPTTKPAAHLDNRMLTRQRNAEAASAVSLELEIEQLELRCQSLQELATCAVDRLQAMNRAGLFSSATDKVYYPHAILRTLDVVINPILMKNRLDVNRDSYLTGRADLCLESKILDYDRETLKHVEDWVNIPGRQDPAALLNAPPHLKEYLQKSKGAAGFYLPMSLVVWAIIFGQLISIAMLWYCLASAHWRL</sequence>
<protein>
    <submittedName>
        <fullName evidence="3">Uncharacterized protein</fullName>
    </submittedName>
</protein>
<evidence type="ECO:0000256" key="2">
    <source>
        <dbReference type="SAM" id="Phobius"/>
    </source>
</evidence>
<dbReference type="Proteomes" id="UP001433268">
    <property type="component" value="Unassembled WGS sequence"/>
</dbReference>
<keyword evidence="2" id="KW-0472">Membrane</keyword>
<organism evidence="3 4">
    <name type="scientific">Apiospora hydei</name>
    <dbReference type="NCBI Taxonomy" id="1337664"/>
    <lineage>
        <taxon>Eukaryota</taxon>
        <taxon>Fungi</taxon>
        <taxon>Dikarya</taxon>
        <taxon>Ascomycota</taxon>
        <taxon>Pezizomycotina</taxon>
        <taxon>Sordariomycetes</taxon>
        <taxon>Xylariomycetidae</taxon>
        <taxon>Amphisphaeriales</taxon>
        <taxon>Apiosporaceae</taxon>
        <taxon>Apiospora</taxon>
    </lineage>
</organism>
<accession>A0ABR1VHJ5</accession>
<proteinExistence type="predicted"/>
<comment type="caution">
    <text evidence="3">The sequence shown here is derived from an EMBL/GenBank/DDBJ whole genome shotgun (WGS) entry which is preliminary data.</text>
</comment>
<reference evidence="3 4" key="1">
    <citation type="submission" date="2023-01" db="EMBL/GenBank/DDBJ databases">
        <title>Analysis of 21 Apiospora genomes using comparative genomics revels a genus with tremendous synthesis potential of carbohydrate active enzymes and secondary metabolites.</title>
        <authorList>
            <person name="Sorensen T."/>
        </authorList>
    </citation>
    <scope>NUCLEOTIDE SEQUENCE [LARGE SCALE GENOMIC DNA]</scope>
    <source>
        <strain evidence="3 4">CBS 114990</strain>
    </source>
</reference>
<evidence type="ECO:0000313" key="3">
    <source>
        <dbReference type="EMBL" id="KAK8070705.1"/>
    </source>
</evidence>
<keyword evidence="1" id="KW-0175">Coiled coil</keyword>
<keyword evidence="2" id="KW-0812">Transmembrane</keyword>
<dbReference type="GeneID" id="92048283"/>
<evidence type="ECO:0000313" key="4">
    <source>
        <dbReference type="Proteomes" id="UP001433268"/>
    </source>
</evidence>
<keyword evidence="4" id="KW-1185">Reference proteome</keyword>
<feature type="coiled-coil region" evidence="1">
    <location>
        <begin position="19"/>
        <end position="53"/>
    </location>
</feature>
<name>A0ABR1VHJ5_9PEZI</name>
<dbReference type="RefSeq" id="XP_066664513.1">
    <property type="nucleotide sequence ID" value="XM_066815223.1"/>
</dbReference>
<dbReference type="EMBL" id="JAQQWN010000008">
    <property type="protein sequence ID" value="KAK8070705.1"/>
    <property type="molecule type" value="Genomic_DNA"/>
</dbReference>